<name>A0A3A1WLV8_9HYPH</name>
<keyword evidence="4" id="KW-0472">Membrane</keyword>
<dbReference type="EMBL" id="QYRN01000002">
    <property type="protein sequence ID" value="RIY02537.1"/>
    <property type="molecule type" value="Genomic_DNA"/>
</dbReference>
<dbReference type="PANTHER" id="PTHR38776">
    <property type="entry name" value="MLTA-INTERACTING PROTEIN-RELATED"/>
    <property type="match status" value="1"/>
</dbReference>
<dbReference type="Pfam" id="PF06629">
    <property type="entry name" value="MipA"/>
    <property type="match status" value="1"/>
</dbReference>
<reference evidence="8" key="1">
    <citation type="submission" date="2018-09" db="EMBL/GenBank/DDBJ databases">
        <authorList>
            <person name="Tuo L."/>
        </authorList>
    </citation>
    <scope>NUCLEOTIDE SEQUENCE [LARGE SCALE GENOMIC DNA]</scope>
    <source>
        <strain evidence="8">M2BS4Y-1</strain>
    </source>
</reference>
<dbReference type="InterPro" id="IPR036709">
    <property type="entry name" value="Autotransporte_beta_dom_sf"/>
</dbReference>
<dbReference type="RefSeq" id="WP_119538616.1">
    <property type="nucleotide sequence ID" value="NZ_QYRN01000002.1"/>
</dbReference>
<organism evidence="7 8">
    <name type="scientific">Aureimonas flava</name>
    <dbReference type="NCBI Taxonomy" id="2320271"/>
    <lineage>
        <taxon>Bacteria</taxon>
        <taxon>Pseudomonadati</taxon>
        <taxon>Pseudomonadota</taxon>
        <taxon>Alphaproteobacteria</taxon>
        <taxon>Hyphomicrobiales</taxon>
        <taxon>Aurantimonadaceae</taxon>
        <taxon>Aureimonas</taxon>
    </lineage>
</organism>
<feature type="chain" id="PRO_5017285367" evidence="6">
    <location>
        <begin position="23"/>
        <end position="276"/>
    </location>
</feature>
<keyword evidence="5" id="KW-0998">Cell outer membrane</keyword>
<sequence length="276" mass="29691">MPHRLPAALLAATALLASPALAADYGTVDTSAVAVANNVDLIIELGAGVSTQPAYEGSNDYQVSAYPIVSLQYLSLPGLFDIGSPEEKQGGLRIAPSFRYVGERNATKYRELDGTLPLEESYQLGLRAGYEFPVYDTLNVEVYGEARYAFNEGEGFVGGAGVDFISRPTEQWEFKLGPRTTFADSNYMSTYFSVLPIESVASGGRLAAFDADGGFKSVGVAASARYEFRPDWFLNANAAYERMVGDAADSPIVAVGSKDQFFAGIGLSRRFSIDLF</sequence>
<evidence type="ECO:0000313" key="7">
    <source>
        <dbReference type="EMBL" id="RIY02537.1"/>
    </source>
</evidence>
<proteinExistence type="inferred from homology"/>
<dbReference type="Proteomes" id="UP000265750">
    <property type="component" value="Unassembled WGS sequence"/>
</dbReference>
<evidence type="ECO:0000256" key="4">
    <source>
        <dbReference type="ARBA" id="ARBA00023136"/>
    </source>
</evidence>
<keyword evidence="8" id="KW-1185">Reference proteome</keyword>
<dbReference type="AlphaFoldDB" id="A0A3A1WLV8"/>
<gene>
    <name evidence="7" type="ORF">D3218_03970</name>
</gene>
<accession>A0A3A1WLV8</accession>
<evidence type="ECO:0000256" key="3">
    <source>
        <dbReference type="ARBA" id="ARBA00022729"/>
    </source>
</evidence>
<dbReference type="InterPro" id="IPR010583">
    <property type="entry name" value="MipA"/>
</dbReference>
<dbReference type="GO" id="GO:0009279">
    <property type="term" value="C:cell outer membrane"/>
    <property type="evidence" value="ECO:0007669"/>
    <property type="project" value="UniProtKB-SubCell"/>
</dbReference>
<dbReference type="PANTHER" id="PTHR38776:SF1">
    <property type="entry name" value="MLTA-INTERACTING PROTEIN-RELATED"/>
    <property type="match status" value="1"/>
</dbReference>
<evidence type="ECO:0000313" key="8">
    <source>
        <dbReference type="Proteomes" id="UP000265750"/>
    </source>
</evidence>
<evidence type="ECO:0000256" key="2">
    <source>
        <dbReference type="ARBA" id="ARBA00005722"/>
    </source>
</evidence>
<comment type="similarity">
    <text evidence="2">Belongs to the MipA/OmpV family.</text>
</comment>
<dbReference type="SUPFAM" id="SSF103515">
    <property type="entry name" value="Autotransporter"/>
    <property type="match status" value="1"/>
</dbReference>
<keyword evidence="3 6" id="KW-0732">Signal</keyword>
<comment type="caution">
    <text evidence="7">The sequence shown here is derived from an EMBL/GenBank/DDBJ whole genome shotgun (WGS) entry which is preliminary data.</text>
</comment>
<feature type="signal peptide" evidence="6">
    <location>
        <begin position="1"/>
        <end position="22"/>
    </location>
</feature>
<evidence type="ECO:0000256" key="6">
    <source>
        <dbReference type="SAM" id="SignalP"/>
    </source>
</evidence>
<comment type="subcellular location">
    <subcellularLocation>
        <location evidence="1">Cell outer membrane</location>
    </subcellularLocation>
</comment>
<evidence type="ECO:0000256" key="1">
    <source>
        <dbReference type="ARBA" id="ARBA00004442"/>
    </source>
</evidence>
<evidence type="ECO:0000256" key="5">
    <source>
        <dbReference type="ARBA" id="ARBA00023237"/>
    </source>
</evidence>
<protein>
    <submittedName>
        <fullName evidence="7">MipA/OmpV family protein</fullName>
    </submittedName>
</protein>
<dbReference type="OrthoDB" id="5462484at2"/>